<dbReference type="EMBL" id="CP013099">
    <property type="protein sequence ID" value="ALP53292.1"/>
    <property type="molecule type" value="Genomic_DNA"/>
</dbReference>
<protein>
    <submittedName>
        <fullName evidence="1">Uncharacterized protein</fullName>
    </submittedName>
</protein>
<reference evidence="1" key="1">
    <citation type="submission" date="2015-10" db="EMBL/GenBank/DDBJ databases">
        <title>Description of Candidatus Tenderia electrophaga gen. nov, sp. nov., an Uncultivated Electroautotroph from a Biocathode Enrichment.</title>
        <authorList>
            <person name="Eddie B.J."/>
            <person name="Malanoski A.P."/>
            <person name="Wang Z."/>
            <person name="Hall R.J."/>
            <person name="Oh S.D."/>
            <person name="Heiner C."/>
            <person name="Lin B."/>
            <person name="Strycharz-Glaven S.M."/>
        </authorList>
    </citation>
    <scope>NUCLEOTIDE SEQUENCE [LARGE SCALE GENOMIC DNA]</scope>
    <source>
        <strain evidence="1">NRL1</strain>
    </source>
</reference>
<dbReference type="STRING" id="1748243.Tel_09055"/>
<dbReference type="Proteomes" id="UP000055136">
    <property type="component" value="Chromosome"/>
</dbReference>
<evidence type="ECO:0000313" key="2">
    <source>
        <dbReference type="Proteomes" id="UP000055136"/>
    </source>
</evidence>
<evidence type="ECO:0000313" key="1">
    <source>
        <dbReference type="EMBL" id="ALP53292.1"/>
    </source>
</evidence>
<proteinExistence type="predicted"/>
<organism evidence="1 2">
    <name type="scientific">Candidatus Tenderia electrophaga</name>
    <dbReference type="NCBI Taxonomy" id="1748243"/>
    <lineage>
        <taxon>Bacteria</taxon>
        <taxon>Pseudomonadati</taxon>
        <taxon>Pseudomonadota</taxon>
        <taxon>Gammaproteobacteria</taxon>
        <taxon>Candidatus Tenderiales</taxon>
        <taxon>Candidatus Tenderiaceae</taxon>
        <taxon>Candidatus Tenderia</taxon>
    </lineage>
</organism>
<dbReference type="KEGG" id="tee:Tel_09055"/>
<accession>A0A0S2TDQ7</accession>
<gene>
    <name evidence="1" type="ORF">Tel_09055</name>
</gene>
<keyword evidence="2" id="KW-1185">Reference proteome</keyword>
<name>A0A0S2TDQ7_9GAMM</name>
<dbReference type="AlphaFoldDB" id="A0A0S2TDQ7"/>
<sequence length="86" mass="10262">MAVTEIHVECYAGYRADQRPQRFTLGQRLIQVQEVIDQWYGPDHRYFKLRGDDGGIYILRQDESTQHWELSLFDADRREETRLSST</sequence>